<evidence type="ECO:0000259" key="9">
    <source>
        <dbReference type="PROSITE" id="PS51387"/>
    </source>
</evidence>
<dbReference type="InterPro" id="IPR016169">
    <property type="entry name" value="FAD-bd_PCMH_sub2"/>
</dbReference>
<keyword evidence="4" id="KW-0274">FAD</keyword>
<dbReference type="InterPro" id="IPR036318">
    <property type="entry name" value="FAD-bd_PCMH-like_sf"/>
</dbReference>
<dbReference type="Pfam" id="PF02913">
    <property type="entry name" value="FAD-oxidase_C"/>
    <property type="match status" value="1"/>
</dbReference>
<name>A0A4P7QF84_9CORY</name>
<dbReference type="PANTHER" id="PTHR11748:SF119">
    <property type="entry name" value="D-2-HYDROXYGLUTARATE DEHYDROGENASE"/>
    <property type="match status" value="1"/>
</dbReference>
<dbReference type="EC" id="1.-.-.-" evidence="10"/>
<sequence>MPVESQGSKFNRLEPRSYAREIRSGMRLDMTTRAAYTSDASIFRRVPQAVVEPRMLQDIRDGIAVAKDRGWAVVGRGGGTSVAGNAIGDGLIIDTSRYFNRIIAVDPVARTATVQPGVVCDKLREAVAEYGLTYGPDPSTHSRCTIGGMVANNACGSHSVAWGTAADNVVSLTMLLADGRLVTFDEHGCSDPELQASIDALASENAELINKELGRFPRQVSGFGLHYLTDHSAKPIHYARALAGSEGTLGIITELTVNLVEVPKAKALAVLAFETVFDAAAAAPKLRQDGVATIEGMGGDLLAALRSKVGQEKAGGNLPGKRKGIASGGWLYCEVVGADEDAALARAQEVATCVPTVDYIVVSDPLDMRELWRIREASAGLVTRLPDGGEAWPNWEDSAVPPENLADYLRDLYALMDRYGLRGIPFGHFGEGCVHVRISFDFGTPEGVKAFKAFMEDAASLVSSYGGSLSGEHGDGRARSALLKRMYSDEMRAVFEQFKLLFDPERLFNPGVLVWADEVTDGLRMAPGQRTFELTPVHAFSHDRGSMVNAVNRCVGVSACRSDDGGMCPSFQITGDEVHSTRGRARIFSEMFRGESVADGFKSTEVEEALDLCLSCKACASECPVNVDMATYKSEFLNEFYRGKLRPMAHYVMGWLPLIGYLIHKLPVVPRLVDSAMQAPVLSTVIGKLGGLDTNRSLINFAHKSLRKWAAMRGASAPGSAGTVVLWPDSFNTSLDTSPAIAAVAVLEKLGFTVEIPQEFVCCGLTWHSTGQLRMTQRVLQQTARVMKPYLDRGLTVIGVEPSCTVMLRSEATELCDDPTLKSLAKATVSFAEFVTPLIEQGVVDGTIVPGDVSALTQIHCHEKSLGDPSQSTRLLAALGVSEEQIATGCCGLAGNWGFEKGHAEMSLALGERELFPRVREASKDGKEIIADGFSCRTQISQGTGAEAKHITEIVRDIIC</sequence>
<evidence type="ECO:0000313" key="11">
    <source>
        <dbReference type="Proteomes" id="UP000296352"/>
    </source>
</evidence>
<dbReference type="GO" id="GO:0051536">
    <property type="term" value="F:iron-sulfur cluster binding"/>
    <property type="evidence" value="ECO:0007669"/>
    <property type="project" value="UniProtKB-KW"/>
</dbReference>
<dbReference type="PANTHER" id="PTHR11748">
    <property type="entry name" value="D-LACTATE DEHYDROGENASE"/>
    <property type="match status" value="1"/>
</dbReference>
<dbReference type="GO" id="GO:1903457">
    <property type="term" value="P:lactate catabolic process"/>
    <property type="evidence" value="ECO:0007669"/>
    <property type="project" value="TreeGrafter"/>
</dbReference>
<dbReference type="InterPro" id="IPR016164">
    <property type="entry name" value="FAD-linked_Oxase-like_C"/>
</dbReference>
<dbReference type="PROSITE" id="PS00198">
    <property type="entry name" value="4FE4S_FER_1"/>
    <property type="match status" value="1"/>
</dbReference>
<evidence type="ECO:0000256" key="3">
    <source>
        <dbReference type="ARBA" id="ARBA00022723"/>
    </source>
</evidence>
<accession>A0A4P7QF84</accession>
<dbReference type="InterPro" id="IPR009051">
    <property type="entry name" value="Helical_ferredxn"/>
</dbReference>
<dbReference type="KEGG" id="cee:CENDO_00670"/>
<dbReference type="AlphaFoldDB" id="A0A4P7QF84"/>
<dbReference type="InterPro" id="IPR016167">
    <property type="entry name" value="FAD-bd_PCMH_sub1"/>
</dbReference>
<dbReference type="InterPro" id="IPR016166">
    <property type="entry name" value="FAD-bd_PCMH"/>
</dbReference>
<evidence type="ECO:0000256" key="1">
    <source>
        <dbReference type="ARBA" id="ARBA00001974"/>
    </source>
</evidence>
<feature type="domain" description="FAD-binding PCMH-type" evidence="9">
    <location>
        <begin position="43"/>
        <end position="262"/>
    </location>
</feature>
<evidence type="ECO:0000256" key="6">
    <source>
        <dbReference type="ARBA" id="ARBA00023004"/>
    </source>
</evidence>
<dbReference type="GO" id="GO:0004458">
    <property type="term" value="F:D-lactate dehydrogenase (cytochrome) activity"/>
    <property type="evidence" value="ECO:0007669"/>
    <property type="project" value="TreeGrafter"/>
</dbReference>
<feature type="domain" description="4Fe-4S ferredoxin-type" evidence="8">
    <location>
        <begin position="602"/>
        <end position="633"/>
    </location>
</feature>
<dbReference type="InterPro" id="IPR017900">
    <property type="entry name" value="4Fe4S_Fe_S_CS"/>
</dbReference>
<evidence type="ECO:0000313" key="10">
    <source>
        <dbReference type="EMBL" id="QCB27444.1"/>
    </source>
</evidence>
<dbReference type="Pfam" id="PF13183">
    <property type="entry name" value="Fer4_8"/>
    <property type="match status" value="1"/>
</dbReference>
<dbReference type="Pfam" id="PF02754">
    <property type="entry name" value="CCG"/>
    <property type="match status" value="1"/>
</dbReference>
<dbReference type="Gene3D" id="3.30.465.10">
    <property type="match status" value="1"/>
</dbReference>
<reference evidence="10 11" key="1">
    <citation type="submission" date="2019-04" db="EMBL/GenBank/DDBJ databases">
        <title>Corynebacterium endometrii sp. nov., isolated from the uterus of a cow with endometritis.</title>
        <authorList>
            <person name="Ballas P."/>
            <person name="Ruckert C."/>
            <person name="Wagener K."/>
            <person name="Drillich M."/>
            <person name="Kaempfer P."/>
            <person name="Busse H.-J."/>
            <person name="Ehling-Schulz M."/>
        </authorList>
    </citation>
    <scope>NUCLEOTIDE SEQUENCE [LARGE SCALE GENOMIC DNA]</scope>
    <source>
        <strain evidence="10 11">LMM-1653</strain>
    </source>
</reference>
<gene>
    <name evidence="10" type="ORF">CENDO_00670</name>
</gene>
<dbReference type="GO" id="GO:0071949">
    <property type="term" value="F:FAD binding"/>
    <property type="evidence" value="ECO:0007669"/>
    <property type="project" value="InterPro"/>
</dbReference>
<dbReference type="SUPFAM" id="SSF46548">
    <property type="entry name" value="alpha-helical ferredoxin"/>
    <property type="match status" value="1"/>
</dbReference>
<keyword evidence="11" id="KW-1185">Reference proteome</keyword>
<dbReference type="EMBL" id="CP039247">
    <property type="protein sequence ID" value="QCB27444.1"/>
    <property type="molecule type" value="Genomic_DNA"/>
</dbReference>
<dbReference type="Gene3D" id="3.30.43.10">
    <property type="entry name" value="Uridine Diphospho-n-acetylenolpyruvylglucosamine Reductase, domain 2"/>
    <property type="match status" value="1"/>
</dbReference>
<dbReference type="SUPFAM" id="SSF56176">
    <property type="entry name" value="FAD-binding/transporter-associated domain-like"/>
    <property type="match status" value="1"/>
</dbReference>
<dbReference type="Gene3D" id="3.30.70.2740">
    <property type="match status" value="1"/>
</dbReference>
<dbReference type="GO" id="GO:0046872">
    <property type="term" value="F:metal ion binding"/>
    <property type="evidence" value="ECO:0007669"/>
    <property type="project" value="UniProtKB-KW"/>
</dbReference>
<dbReference type="Proteomes" id="UP000296352">
    <property type="component" value="Chromosome"/>
</dbReference>
<dbReference type="SUPFAM" id="SSF55103">
    <property type="entry name" value="FAD-linked oxidases, C-terminal domain"/>
    <property type="match status" value="1"/>
</dbReference>
<keyword evidence="2" id="KW-0285">Flavoprotein</keyword>
<protein>
    <submittedName>
        <fullName evidence="10">Putative FAD-linked oxidoreductase</fullName>
        <ecNumber evidence="10">1.-.-.-</ecNumber>
    </submittedName>
</protein>
<proteinExistence type="predicted"/>
<dbReference type="InterPro" id="IPR004017">
    <property type="entry name" value="Cys_rich_dom"/>
</dbReference>
<comment type="cofactor">
    <cofactor evidence="1">
        <name>FAD</name>
        <dbReference type="ChEBI" id="CHEBI:57692"/>
    </cofactor>
</comment>
<keyword evidence="6" id="KW-0408">Iron</keyword>
<dbReference type="InterPro" id="IPR017896">
    <property type="entry name" value="4Fe4S_Fe-S-bd"/>
</dbReference>
<dbReference type="Pfam" id="PF01565">
    <property type="entry name" value="FAD_binding_4"/>
    <property type="match status" value="1"/>
</dbReference>
<evidence type="ECO:0000256" key="5">
    <source>
        <dbReference type="ARBA" id="ARBA00023002"/>
    </source>
</evidence>
<evidence type="ECO:0000256" key="4">
    <source>
        <dbReference type="ARBA" id="ARBA00022827"/>
    </source>
</evidence>
<keyword evidence="5 10" id="KW-0560">Oxidoreductase</keyword>
<dbReference type="PROSITE" id="PS51379">
    <property type="entry name" value="4FE4S_FER_2"/>
    <property type="match status" value="1"/>
</dbReference>
<evidence type="ECO:0000259" key="8">
    <source>
        <dbReference type="PROSITE" id="PS51379"/>
    </source>
</evidence>
<evidence type="ECO:0000256" key="7">
    <source>
        <dbReference type="ARBA" id="ARBA00023014"/>
    </source>
</evidence>
<organism evidence="10 11">
    <name type="scientific">Corynebacterium endometrii</name>
    <dbReference type="NCBI Taxonomy" id="2488819"/>
    <lineage>
        <taxon>Bacteria</taxon>
        <taxon>Bacillati</taxon>
        <taxon>Actinomycetota</taxon>
        <taxon>Actinomycetes</taxon>
        <taxon>Mycobacteriales</taxon>
        <taxon>Corynebacteriaceae</taxon>
        <taxon>Corynebacterium</taxon>
    </lineage>
</organism>
<dbReference type="GO" id="GO:0008720">
    <property type="term" value="F:D-lactate dehydrogenase (NAD+) activity"/>
    <property type="evidence" value="ECO:0007669"/>
    <property type="project" value="TreeGrafter"/>
</dbReference>
<dbReference type="PROSITE" id="PS51387">
    <property type="entry name" value="FAD_PCMH"/>
    <property type="match status" value="1"/>
</dbReference>
<dbReference type="InterPro" id="IPR004113">
    <property type="entry name" value="FAD-bd_oxidored_4_C"/>
</dbReference>
<evidence type="ECO:0000256" key="2">
    <source>
        <dbReference type="ARBA" id="ARBA00022630"/>
    </source>
</evidence>
<dbReference type="RefSeq" id="WP_246014315.1">
    <property type="nucleotide sequence ID" value="NZ_CP039247.1"/>
</dbReference>
<keyword evidence="3" id="KW-0479">Metal-binding</keyword>
<dbReference type="Gene3D" id="1.10.1060.10">
    <property type="entry name" value="Alpha-helical ferredoxin"/>
    <property type="match status" value="1"/>
</dbReference>
<dbReference type="InterPro" id="IPR006094">
    <property type="entry name" value="Oxid_FAD_bind_N"/>
</dbReference>
<keyword evidence="7" id="KW-0411">Iron-sulfur</keyword>